<evidence type="ECO:0000313" key="2">
    <source>
        <dbReference type="EMBL" id="ONI03404.1"/>
    </source>
</evidence>
<evidence type="ECO:0000256" key="1">
    <source>
        <dbReference type="SAM" id="MobiDB-lite"/>
    </source>
</evidence>
<protein>
    <submittedName>
        <fullName evidence="2">Uncharacterized protein</fullName>
    </submittedName>
</protein>
<accession>A0A251NVT3</accession>
<dbReference type="Proteomes" id="UP000006882">
    <property type="component" value="Chromosome G6"/>
</dbReference>
<dbReference type="EMBL" id="CM007656">
    <property type="protein sequence ID" value="ONI03404.1"/>
    <property type="molecule type" value="Genomic_DNA"/>
</dbReference>
<keyword evidence="3" id="KW-1185">Reference proteome</keyword>
<dbReference type="Gramene" id="ONI03404">
    <property type="protein sequence ID" value="ONI03404"/>
    <property type="gene ID" value="PRUPE_6G255000"/>
</dbReference>
<dbReference type="AlphaFoldDB" id="A0A251NVT3"/>
<organism evidence="2 3">
    <name type="scientific">Prunus persica</name>
    <name type="common">Peach</name>
    <name type="synonym">Amygdalus persica</name>
    <dbReference type="NCBI Taxonomy" id="3760"/>
    <lineage>
        <taxon>Eukaryota</taxon>
        <taxon>Viridiplantae</taxon>
        <taxon>Streptophyta</taxon>
        <taxon>Embryophyta</taxon>
        <taxon>Tracheophyta</taxon>
        <taxon>Spermatophyta</taxon>
        <taxon>Magnoliopsida</taxon>
        <taxon>eudicotyledons</taxon>
        <taxon>Gunneridae</taxon>
        <taxon>Pentapetalae</taxon>
        <taxon>rosids</taxon>
        <taxon>fabids</taxon>
        <taxon>Rosales</taxon>
        <taxon>Rosaceae</taxon>
        <taxon>Amygdaloideae</taxon>
        <taxon>Amygdaleae</taxon>
        <taxon>Prunus</taxon>
    </lineage>
</organism>
<reference evidence="2 3" key="1">
    <citation type="journal article" date="2013" name="Nat. Genet.">
        <title>The high-quality draft genome of peach (Prunus persica) identifies unique patterns of genetic diversity, domestication and genome evolution.</title>
        <authorList>
            <consortium name="International Peach Genome Initiative"/>
            <person name="Verde I."/>
            <person name="Abbott A.G."/>
            <person name="Scalabrin S."/>
            <person name="Jung S."/>
            <person name="Shu S."/>
            <person name="Marroni F."/>
            <person name="Zhebentyayeva T."/>
            <person name="Dettori M.T."/>
            <person name="Grimwood J."/>
            <person name="Cattonaro F."/>
            <person name="Zuccolo A."/>
            <person name="Rossini L."/>
            <person name="Jenkins J."/>
            <person name="Vendramin E."/>
            <person name="Meisel L.A."/>
            <person name="Decroocq V."/>
            <person name="Sosinski B."/>
            <person name="Prochnik S."/>
            <person name="Mitros T."/>
            <person name="Policriti A."/>
            <person name="Cipriani G."/>
            <person name="Dondini L."/>
            <person name="Ficklin S."/>
            <person name="Goodstein D.M."/>
            <person name="Xuan P."/>
            <person name="Del Fabbro C."/>
            <person name="Aramini V."/>
            <person name="Copetti D."/>
            <person name="Gonzalez S."/>
            <person name="Horner D.S."/>
            <person name="Falchi R."/>
            <person name="Lucas S."/>
            <person name="Mica E."/>
            <person name="Maldonado J."/>
            <person name="Lazzari B."/>
            <person name="Bielenberg D."/>
            <person name="Pirona R."/>
            <person name="Miculan M."/>
            <person name="Barakat A."/>
            <person name="Testolin R."/>
            <person name="Stella A."/>
            <person name="Tartarini S."/>
            <person name="Tonutti P."/>
            <person name="Arus P."/>
            <person name="Orellana A."/>
            <person name="Wells C."/>
            <person name="Main D."/>
            <person name="Vizzotto G."/>
            <person name="Silva H."/>
            <person name="Salamini F."/>
            <person name="Schmutz J."/>
            <person name="Morgante M."/>
            <person name="Rokhsar D.S."/>
        </authorList>
    </citation>
    <scope>NUCLEOTIDE SEQUENCE [LARGE SCALE GENOMIC DNA]</scope>
    <source>
        <strain evidence="3">cv. Nemared</strain>
    </source>
</reference>
<feature type="region of interest" description="Disordered" evidence="1">
    <location>
        <begin position="1"/>
        <end position="40"/>
    </location>
</feature>
<gene>
    <name evidence="2" type="ORF">PRUPE_6G255000</name>
</gene>
<proteinExistence type="predicted"/>
<evidence type="ECO:0000313" key="3">
    <source>
        <dbReference type="Proteomes" id="UP000006882"/>
    </source>
</evidence>
<sequence length="66" mass="7510">MDSTRRVYIKSDIPQSTANGRPEFGGHHSKLSITDTEKGRGPNCCIILFDGPSQMLQKERRMELHH</sequence>
<name>A0A251NVT3_PRUPE</name>